<dbReference type="InterPro" id="IPR003661">
    <property type="entry name" value="HisK_dim/P_dom"/>
</dbReference>
<sequence>MSDQNPTVIDSKGRWPAPEPEPRTEPGRGPGIVSIDPQGRILSWNHAAASILADAGSALEIGQPFVRLEVEAGRLCSVAFSRSGMADGGAICLCEQPPATSPLRVPAAAVALPSMILHPAQITDGALKAIAGSFAFIRNPLPLWIFDRQTLTFVAVNDAALGRYGYSRERFLNMRISDIRPPEDIPRLMDSMTERLTSGESGQWRHILADGRTIDVLVTSEWFTLDGRPLALTAVQDITAHCRLEDSLVEARIEAERANRARSRFFAVANHDLRQPLAALSLFVGALENRLKDPTSRDILRAMNTALATIKNLVDAHLDIARIDAGTLRVEPVGHSVNGLLTRMALEFAGPARQKGLTLHVAPCSAVIRSDRDLLERILRNLLSNAVRYTSKGRILLGCRRQGDQLRIEVWDTGPGIPGDQLDIIFEEFYRGNTSSTSDAAGFGLGLSIVDRLSRLLNHSLTVRSNEGKGSVFAISVPMEVEPEPRIAVPAIPVRADSEGLPRVLVIEDDVIVLQALELLLDQWGCDVIATSGYDEAIAGLTGQSQAPDLVIADFRLSGPASGIVAIRQIAKMMQVDLPGLIITGDTDPRRLKEARLSGYPLLHKPVSALALRAAVATLLGRDRLRDGVV</sequence>
<dbReference type="PANTHER" id="PTHR43047">
    <property type="entry name" value="TWO-COMPONENT HISTIDINE PROTEIN KINASE"/>
    <property type="match status" value="1"/>
</dbReference>
<dbReference type="Pfam" id="PF00072">
    <property type="entry name" value="Response_reg"/>
    <property type="match status" value="1"/>
</dbReference>
<dbReference type="AlphaFoldDB" id="A0A512DPW0"/>
<dbReference type="InterPro" id="IPR035965">
    <property type="entry name" value="PAS-like_dom_sf"/>
</dbReference>
<dbReference type="Proteomes" id="UP000321523">
    <property type="component" value="Unassembled WGS sequence"/>
</dbReference>
<reference evidence="11 12" key="1">
    <citation type="submission" date="2019-07" db="EMBL/GenBank/DDBJ databases">
        <title>Whole genome shotgun sequence of Skermanella aerolata NBRC 106429.</title>
        <authorList>
            <person name="Hosoyama A."/>
            <person name="Uohara A."/>
            <person name="Ohji S."/>
            <person name="Ichikawa N."/>
        </authorList>
    </citation>
    <scope>NUCLEOTIDE SEQUENCE [LARGE SCALE GENOMIC DNA]</scope>
    <source>
        <strain evidence="11 12">NBRC 106429</strain>
    </source>
</reference>
<gene>
    <name evidence="11" type="ORF">SAE02_26600</name>
</gene>
<dbReference type="Gene3D" id="3.30.565.10">
    <property type="entry name" value="Histidine kinase-like ATPase, C-terminal domain"/>
    <property type="match status" value="1"/>
</dbReference>
<dbReference type="PROSITE" id="PS50112">
    <property type="entry name" value="PAS"/>
    <property type="match status" value="1"/>
</dbReference>
<evidence type="ECO:0000256" key="2">
    <source>
        <dbReference type="ARBA" id="ARBA00012438"/>
    </source>
</evidence>
<dbReference type="NCBIfam" id="TIGR00229">
    <property type="entry name" value="sensory_box"/>
    <property type="match status" value="1"/>
</dbReference>
<dbReference type="SMART" id="SM00388">
    <property type="entry name" value="HisKA"/>
    <property type="match status" value="1"/>
</dbReference>
<feature type="modified residue" description="4-aspartylphosphate" evidence="6">
    <location>
        <position position="554"/>
    </location>
</feature>
<dbReference type="InterPro" id="IPR036097">
    <property type="entry name" value="HisK_dim/P_sf"/>
</dbReference>
<dbReference type="GO" id="GO:0000155">
    <property type="term" value="F:phosphorelay sensor kinase activity"/>
    <property type="evidence" value="ECO:0007669"/>
    <property type="project" value="InterPro"/>
</dbReference>
<dbReference type="PROSITE" id="PS50110">
    <property type="entry name" value="RESPONSE_REGULATORY"/>
    <property type="match status" value="1"/>
</dbReference>
<dbReference type="GO" id="GO:0005886">
    <property type="term" value="C:plasma membrane"/>
    <property type="evidence" value="ECO:0007669"/>
    <property type="project" value="TreeGrafter"/>
</dbReference>
<dbReference type="PRINTS" id="PR00344">
    <property type="entry name" value="BCTRLSENSOR"/>
</dbReference>
<dbReference type="PROSITE" id="PS50109">
    <property type="entry name" value="HIS_KIN"/>
    <property type="match status" value="1"/>
</dbReference>
<dbReference type="CDD" id="cd00130">
    <property type="entry name" value="PAS"/>
    <property type="match status" value="1"/>
</dbReference>
<dbReference type="RefSeq" id="WP_052832009.1">
    <property type="nucleotide sequence ID" value="NZ_BJYZ01000011.1"/>
</dbReference>
<dbReference type="InterPro" id="IPR001789">
    <property type="entry name" value="Sig_transdc_resp-reg_receiver"/>
</dbReference>
<keyword evidence="5" id="KW-0418">Kinase</keyword>
<comment type="catalytic activity">
    <reaction evidence="1">
        <text>ATP + protein L-histidine = ADP + protein N-phospho-L-histidine.</text>
        <dbReference type="EC" id="2.7.13.3"/>
    </reaction>
</comment>
<evidence type="ECO:0000256" key="3">
    <source>
        <dbReference type="ARBA" id="ARBA00022553"/>
    </source>
</evidence>
<keyword evidence="12" id="KW-1185">Reference proteome</keyword>
<evidence type="ECO:0000256" key="7">
    <source>
        <dbReference type="SAM" id="MobiDB-lite"/>
    </source>
</evidence>
<feature type="domain" description="Histidine kinase" evidence="8">
    <location>
        <begin position="268"/>
        <end position="481"/>
    </location>
</feature>
<evidence type="ECO:0000259" key="10">
    <source>
        <dbReference type="PROSITE" id="PS50112"/>
    </source>
</evidence>
<feature type="region of interest" description="Disordered" evidence="7">
    <location>
        <begin position="1"/>
        <end position="33"/>
    </location>
</feature>
<evidence type="ECO:0000259" key="9">
    <source>
        <dbReference type="PROSITE" id="PS50110"/>
    </source>
</evidence>
<evidence type="ECO:0000256" key="5">
    <source>
        <dbReference type="ARBA" id="ARBA00022777"/>
    </source>
</evidence>
<dbReference type="InterPro" id="IPR003594">
    <property type="entry name" value="HATPase_dom"/>
</dbReference>
<evidence type="ECO:0000313" key="12">
    <source>
        <dbReference type="Proteomes" id="UP000321523"/>
    </source>
</evidence>
<dbReference type="Gene3D" id="1.10.287.130">
    <property type="match status" value="1"/>
</dbReference>
<dbReference type="Pfam" id="PF00512">
    <property type="entry name" value="HisKA"/>
    <property type="match status" value="1"/>
</dbReference>
<comment type="caution">
    <text evidence="11">The sequence shown here is derived from an EMBL/GenBank/DDBJ whole genome shotgun (WGS) entry which is preliminary data.</text>
</comment>
<dbReference type="SUPFAM" id="SSF52172">
    <property type="entry name" value="CheY-like"/>
    <property type="match status" value="1"/>
</dbReference>
<dbReference type="SUPFAM" id="SSF55874">
    <property type="entry name" value="ATPase domain of HSP90 chaperone/DNA topoisomerase II/histidine kinase"/>
    <property type="match status" value="1"/>
</dbReference>
<dbReference type="EMBL" id="BJYZ01000011">
    <property type="protein sequence ID" value="GEO38512.1"/>
    <property type="molecule type" value="Genomic_DNA"/>
</dbReference>
<dbReference type="InterPro" id="IPR036890">
    <property type="entry name" value="HATPase_C_sf"/>
</dbReference>
<evidence type="ECO:0000313" key="11">
    <source>
        <dbReference type="EMBL" id="GEO38512.1"/>
    </source>
</evidence>
<feature type="domain" description="Response regulatory" evidence="9">
    <location>
        <begin position="503"/>
        <end position="620"/>
    </location>
</feature>
<dbReference type="OrthoDB" id="7267626at2"/>
<dbReference type="CDD" id="cd00075">
    <property type="entry name" value="HATPase"/>
    <property type="match status" value="1"/>
</dbReference>
<dbReference type="CDD" id="cd00082">
    <property type="entry name" value="HisKA"/>
    <property type="match status" value="1"/>
</dbReference>
<protein>
    <recommendedName>
        <fullName evidence="2">histidine kinase</fullName>
        <ecNumber evidence="2">2.7.13.3</ecNumber>
    </recommendedName>
</protein>
<organism evidence="11 12">
    <name type="scientific">Skermanella aerolata</name>
    <dbReference type="NCBI Taxonomy" id="393310"/>
    <lineage>
        <taxon>Bacteria</taxon>
        <taxon>Pseudomonadati</taxon>
        <taxon>Pseudomonadota</taxon>
        <taxon>Alphaproteobacteria</taxon>
        <taxon>Rhodospirillales</taxon>
        <taxon>Azospirillaceae</taxon>
        <taxon>Skermanella</taxon>
    </lineage>
</organism>
<accession>A0A512DPW0</accession>
<dbReference type="SMART" id="SM00448">
    <property type="entry name" value="REC"/>
    <property type="match status" value="1"/>
</dbReference>
<name>A0A512DPW0_9PROT</name>
<dbReference type="InterPro" id="IPR011006">
    <property type="entry name" value="CheY-like_superfamily"/>
</dbReference>
<proteinExistence type="predicted"/>
<dbReference type="Gene3D" id="3.30.450.20">
    <property type="entry name" value="PAS domain"/>
    <property type="match status" value="1"/>
</dbReference>
<dbReference type="SMART" id="SM00387">
    <property type="entry name" value="HATPase_c"/>
    <property type="match status" value="1"/>
</dbReference>
<dbReference type="Pfam" id="PF02518">
    <property type="entry name" value="HATPase_c"/>
    <property type="match status" value="1"/>
</dbReference>
<evidence type="ECO:0000256" key="4">
    <source>
        <dbReference type="ARBA" id="ARBA00022679"/>
    </source>
</evidence>
<dbReference type="Pfam" id="PF13426">
    <property type="entry name" value="PAS_9"/>
    <property type="match status" value="1"/>
</dbReference>
<dbReference type="Gene3D" id="3.40.50.2300">
    <property type="match status" value="1"/>
</dbReference>
<dbReference type="SUPFAM" id="SSF47384">
    <property type="entry name" value="Homodimeric domain of signal transducing histidine kinase"/>
    <property type="match status" value="1"/>
</dbReference>
<dbReference type="InterPro" id="IPR004358">
    <property type="entry name" value="Sig_transdc_His_kin-like_C"/>
</dbReference>
<feature type="domain" description="PAS" evidence="10">
    <location>
        <begin position="142"/>
        <end position="199"/>
    </location>
</feature>
<evidence type="ECO:0000256" key="6">
    <source>
        <dbReference type="PROSITE-ProRule" id="PRU00169"/>
    </source>
</evidence>
<dbReference type="EC" id="2.7.13.3" evidence="2"/>
<evidence type="ECO:0000256" key="1">
    <source>
        <dbReference type="ARBA" id="ARBA00000085"/>
    </source>
</evidence>
<evidence type="ECO:0000259" key="8">
    <source>
        <dbReference type="PROSITE" id="PS50109"/>
    </source>
</evidence>
<dbReference type="GO" id="GO:0009927">
    <property type="term" value="F:histidine phosphotransfer kinase activity"/>
    <property type="evidence" value="ECO:0007669"/>
    <property type="project" value="TreeGrafter"/>
</dbReference>
<dbReference type="InterPro" id="IPR005467">
    <property type="entry name" value="His_kinase_dom"/>
</dbReference>
<keyword evidence="4" id="KW-0808">Transferase</keyword>
<keyword evidence="3 6" id="KW-0597">Phosphoprotein</keyword>
<dbReference type="SUPFAM" id="SSF55785">
    <property type="entry name" value="PYP-like sensor domain (PAS domain)"/>
    <property type="match status" value="1"/>
</dbReference>
<dbReference type="PANTHER" id="PTHR43047:SF9">
    <property type="entry name" value="HISTIDINE KINASE"/>
    <property type="match status" value="1"/>
</dbReference>
<dbReference type="FunFam" id="3.30.565.10:FF:000049">
    <property type="entry name" value="Two-component sensor histidine kinase"/>
    <property type="match status" value="1"/>
</dbReference>
<dbReference type="InterPro" id="IPR000014">
    <property type="entry name" value="PAS"/>
</dbReference>